<dbReference type="InterPro" id="IPR006558">
    <property type="entry name" value="LamG-like"/>
</dbReference>
<proteinExistence type="predicted"/>
<dbReference type="CDD" id="cd00110">
    <property type="entry name" value="LamG"/>
    <property type="match status" value="1"/>
</dbReference>
<evidence type="ECO:0000256" key="1">
    <source>
        <dbReference type="ARBA" id="ARBA00022729"/>
    </source>
</evidence>
<dbReference type="SMART" id="SM00560">
    <property type="entry name" value="LamGL"/>
    <property type="match status" value="1"/>
</dbReference>
<comment type="caution">
    <text evidence="5">The sequence shown here is derived from an EMBL/GenBank/DDBJ whole genome shotgun (WGS) entry which is preliminary data.</text>
</comment>
<dbReference type="Gene3D" id="2.60.120.200">
    <property type="match status" value="1"/>
</dbReference>
<dbReference type="Proteomes" id="UP001597045">
    <property type="component" value="Unassembled WGS sequence"/>
</dbReference>
<keyword evidence="1" id="KW-0732">Signal</keyword>
<keyword evidence="6" id="KW-1185">Reference proteome</keyword>
<feature type="domain" description="Laminin G" evidence="3">
    <location>
        <begin position="10"/>
        <end position="147"/>
    </location>
</feature>
<keyword evidence="2" id="KW-1015">Disulfide bond</keyword>
<feature type="non-terminal residue" evidence="5">
    <location>
        <position position="1"/>
    </location>
</feature>
<name>A0ABW3MM15_9PSEU</name>
<gene>
    <name evidence="5" type="ORF">ACFQ1S_35870</name>
</gene>
<dbReference type="InterPro" id="IPR013320">
    <property type="entry name" value="ConA-like_dom_sf"/>
</dbReference>
<organism evidence="5 6">
    <name type="scientific">Kibdelosporangium lantanae</name>
    <dbReference type="NCBI Taxonomy" id="1497396"/>
    <lineage>
        <taxon>Bacteria</taxon>
        <taxon>Bacillati</taxon>
        <taxon>Actinomycetota</taxon>
        <taxon>Actinomycetes</taxon>
        <taxon>Pseudonocardiales</taxon>
        <taxon>Pseudonocardiaceae</taxon>
        <taxon>Kibdelosporangium</taxon>
    </lineage>
</organism>
<sequence>YRPSLALGSADFTVSTWVKYTAGSADQVIFWGYGTGATERSVWLRAQPSKDRLYGYVQTDTGAYEFSGVDTSAAVAFGDGAWHHVALRRAGGSLGLFVDGNQVGSGSVSGSLTYGDTFAVDGFTLGMKPDGTDRFKGAMDLFEIHRRALTDSELREVDGDFGSVTAVRLGLDSAS</sequence>
<protein>
    <submittedName>
        <fullName evidence="5">LamG domain-containing protein</fullName>
    </submittedName>
</protein>
<evidence type="ECO:0000256" key="2">
    <source>
        <dbReference type="ARBA" id="ARBA00023157"/>
    </source>
</evidence>
<evidence type="ECO:0000313" key="6">
    <source>
        <dbReference type="Proteomes" id="UP001597045"/>
    </source>
</evidence>
<reference evidence="6" key="1">
    <citation type="journal article" date="2019" name="Int. J. Syst. Evol. Microbiol.">
        <title>The Global Catalogue of Microorganisms (GCM) 10K type strain sequencing project: providing services to taxonomists for standard genome sequencing and annotation.</title>
        <authorList>
            <consortium name="The Broad Institute Genomics Platform"/>
            <consortium name="The Broad Institute Genome Sequencing Center for Infectious Disease"/>
            <person name="Wu L."/>
            <person name="Ma J."/>
        </authorList>
    </citation>
    <scope>NUCLEOTIDE SEQUENCE [LARGE SCALE GENOMIC DNA]</scope>
    <source>
        <strain evidence="6">JCM 31486</strain>
    </source>
</reference>
<dbReference type="Pfam" id="PF13385">
    <property type="entry name" value="Laminin_G_3"/>
    <property type="match status" value="1"/>
</dbReference>
<dbReference type="InterPro" id="IPR001791">
    <property type="entry name" value="Laminin_G"/>
</dbReference>
<dbReference type="SMART" id="SM00282">
    <property type="entry name" value="LamG"/>
    <property type="match status" value="1"/>
</dbReference>
<accession>A0ABW3MM15</accession>
<dbReference type="EMBL" id="JBHTIS010002903">
    <property type="protein sequence ID" value="MFD1050525.1"/>
    <property type="molecule type" value="Genomic_DNA"/>
</dbReference>
<dbReference type="SUPFAM" id="SSF49899">
    <property type="entry name" value="Concanavalin A-like lectins/glucanases"/>
    <property type="match status" value="1"/>
</dbReference>
<evidence type="ECO:0000259" key="3">
    <source>
        <dbReference type="SMART" id="SM00282"/>
    </source>
</evidence>
<evidence type="ECO:0000313" key="5">
    <source>
        <dbReference type="EMBL" id="MFD1050525.1"/>
    </source>
</evidence>
<evidence type="ECO:0000259" key="4">
    <source>
        <dbReference type="SMART" id="SM00560"/>
    </source>
</evidence>
<feature type="domain" description="LamG-like jellyroll fold" evidence="4">
    <location>
        <begin position="10"/>
        <end position="152"/>
    </location>
</feature>